<dbReference type="Pfam" id="PF07374">
    <property type="entry name" value="DUF1492"/>
    <property type="match status" value="1"/>
</dbReference>
<gene>
    <name evidence="1" type="ORF">BKP37_09620</name>
</gene>
<name>A0A1S2LLZ5_9BACI</name>
<accession>A0A1S2LLZ5</accession>
<dbReference type="InterPro" id="IPR010861">
    <property type="entry name" value="DUF1492"/>
</dbReference>
<organism evidence="1 2">
    <name type="scientific">Anaerobacillus alkalilacustris</name>
    <dbReference type="NCBI Taxonomy" id="393763"/>
    <lineage>
        <taxon>Bacteria</taxon>
        <taxon>Bacillati</taxon>
        <taxon>Bacillota</taxon>
        <taxon>Bacilli</taxon>
        <taxon>Bacillales</taxon>
        <taxon>Bacillaceae</taxon>
        <taxon>Anaerobacillus</taxon>
    </lineage>
</organism>
<proteinExistence type="predicted"/>
<keyword evidence="2" id="KW-1185">Reference proteome</keyword>
<dbReference type="EMBL" id="MLQR01000027">
    <property type="protein sequence ID" value="OIJ13539.1"/>
    <property type="molecule type" value="Genomic_DNA"/>
</dbReference>
<dbReference type="Gene3D" id="1.20.140.160">
    <property type="match status" value="1"/>
</dbReference>
<evidence type="ECO:0000313" key="1">
    <source>
        <dbReference type="EMBL" id="OIJ13539.1"/>
    </source>
</evidence>
<reference evidence="1 2" key="1">
    <citation type="submission" date="2016-10" db="EMBL/GenBank/DDBJ databases">
        <title>Draft genome sequences of four alkaliphilic bacteria belonging to the Anaerobacillus genus.</title>
        <authorList>
            <person name="Bassil N.M."/>
            <person name="Lloyd J.R."/>
        </authorList>
    </citation>
    <scope>NUCLEOTIDE SEQUENCE [LARGE SCALE GENOMIC DNA]</scope>
    <source>
        <strain evidence="1 2">DSM 18345</strain>
    </source>
</reference>
<dbReference type="SUPFAM" id="SSF88659">
    <property type="entry name" value="Sigma3 and sigma4 domains of RNA polymerase sigma factors"/>
    <property type="match status" value="1"/>
</dbReference>
<dbReference type="InterPro" id="IPR013324">
    <property type="entry name" value="RNA_pol_sigma_r3/r4-like"/>
</dbReference>
<evidence type="ECO:0008006" key="3">
    <source>
        <dbReference type="Google" id="ProtNLM"/>
    </source>
</evidence>
<evidence type="ECO:0000313" key="2">
    <source>
        <dbReference type="Proteomes" id="UP000179524"/>
    </source>
</evidence>
<dbReference type="OrthoDB" id="3242975at2"/>
<dbReference type="Proteomes" id="UP000179524">
    <property type="component" value="Unassembled WGS sequence"/>
</dbReference>
<protein>
    <recommendedName>
        <fullName evidence="3">RNA polymerase sigma-70 region 4 domain-containing protein</fullName>
    </recommendedName>
</protein>
<dbReference type="AlphaFoldDB" id="A0A1S2LLZ5"/>
<sequence length="143" mass="16416">MNAKEYLSQAFNLDQLINCKLEQVAVLRNQALKVTSVIHSDLVQGSKQRSPMENTLVKLMNLEQEIDADIDRLVALKQELKDFVAGIDNPLYKLLLELRYLNGSTWEEVAAILGYDLRWIYRLHSKALKDANRILSSPEKRCT</sequence>
<comment type="caution">
    <text evidence="1">The sequence shown here is derived from an EMBL/GenBank/DDBJ whole genome shotgun (WGS) entry which is preliminary data.</text>
</comment>